<keyword evidence="5" id="KW-1185">Reference proteome</keyword>
<protein>
    <submittedName>
        <fullName evidence="4">Acetylornithine deacetylase</fullName>
    </submittedName>
</protein>
<evidence type="ECO:0000259" key="3">
    <source>
        <dbReference type="Pfam" id="PF07687"/>
    </source>
</evidence>
<dbReference type="InterPro" id="IPR002933">
    <property type="entry name" value="Peptidase_M20"/>
</dbReference>
<dbReference type="Pfam" id="PF01546">
    <property type="entry name" value="Peptidase_M20"/>
    <property type="match status" value="1"/>
</dbReference>
<dbReference type="SUPFAM" id="SSF55031">
    <property type="entry name" value="Bacterial exopeptidase dimerisation domain"/>
    <property type="match status" value="1"/>
</dbReference>
<sequence length="402" mass="43451">MTSFQQTELWEVTRQLIAFNTVSALSNLEAAHYLAGYLDECGFTTHVLTNTIKGVQKASVVAWAGPESADGLIVSGHTDIVPFDGQPGWQSDPLVLKSDGQRLYGRGVTDMKVFLAQMLLTAKHLPLAQLKRPLVYIFTYDEEVASQGSGNLVQVLPQLFKTIPLPKIALIGEPSGFEVFPAHKGFAAFDIVVHGKGGHSSLPDRGLNAIANMGHIIQMLQEVNADMQLHISPINRDLFPENPASAFNLGVIHGGLAANMIAETCRLTVSLRIAPGDDAESLVARLGERIEREVAQPMRAISVDCDARIEECVIAPPLSSPQEAPFGKMLSQIIGTPLDRGAPFATDGGHFQKLGIYSYVCGPGLLGEAHQPNESIPIDHCVLGLERLEQIVHAWCIDGWTA</sequence>
<evidence type="ECO:0000256" key="1">
    <source>
        <dbReference type="ARBA" id="ARBA00022723"/>
    </source>
</evidence>
<reference evidence="4" key="1">
    <citation type="submission" date="2020-10" db="EMBL/GenBank/DDBJ databases">
        <title>Taxonomic study of unclassified bacteria belonging to the class Ktedonobacteria.</title>
        <authorList>
            <person name="Yabe S."/>
            <person name="Wang C.M."/>
            <person name="Zheng Y."/>
            <person name="Sakai Y."/>
            <person name="Cavaletti L."/>
            <person name="Monciardini P."/>
            <person name="Donadio S."/>
        </authorList>
    </citation>
    <scope>NUCLEOTIDE SEQUENCE</scope>
    <source>
        <strain evidence="4">ID150040</strain>
    </source>
</reference>
<dbReference type="PANTHER" id="PTHR43808:SF31">
    <property type="entry name" value="N-ACETYL-L-CITRULLINE DEACETYLASE"/>
    <property type="match status" value="1"/>
</dbReference>
<dbReference type="RefSeq" id="WP_220208404.1">
    <property type="nucleotide sequence ID" value="NZ_BNJK01000002.1"/>
</dbReference>
<dbReference type="Gene3D" id="3.30.70.360">
    <property type="match status" value="1"/>
</dbReference>
<feature type="domain" description="Peptidase M20 dimerisation" evidence="3">
    <location>
        <begin position="182"/>
        <end position="293"/>
    </location>
</feature>
<evidence type="ECO:0000313" key="4">
    <source>
        <dbReference type="EMBL" id="GHO97621.1"/>
    </source>
</evidence>
<dbReference type="AlphaFoldDB" id="A0A8J3IX14"/>
<accession>A0A8J3IX14</accession>
<evidence type="ECO:0000313" key="5">
    <source>
        <dbReference type="Proteomes" id="UP000597444"/>
    </source>
</evidence>
<organism evidence="4 5">
    <name type="scientific">Reticulibacter mediterranei</name>
    <dbReference type="NCBI Taxonomy" id="2778369"/>
    <lineage>
        <taxon>Bacteria</taxon>
        <taxon>Bacillati</taxon>
        <taxon>Chloroflexota</taxon>
        <taxon>Ktedonobacteria</taxon>
        <taxon>Ktedonobacterales</taxon>
        <taxon>Reticulibacteraceae</taxon>
        <taxon>Reticulibacter</taxon>
    </lineage>
</organism>
<dbReference type="Gene3D" id="3.40.630.10">
    <property type="entry name" value="Zn peptidases"/>
    <property type="match status" value="1"/>
</dbReference>
<dbReference type="Proteomes" id="UP000597444">
    <property type="component" value="Unassembled WGS sequence"/>
</dbReference>
<keyword evidence="1" id="KW-0479">Metal-binding</keyword>
<name>A0A8J3IX14_9CHLR</name>
<dbReference type="EMBL" id="BNJK01000002">
    <property type="protein sequence ID" value="GHO97621.1"/>
    <property type="molecule type" value="Genomic_DNA"/>
</dbReference>
<evidence type="ECO:0000256" key="2">
    <source>
        <dbReference type="ARBA" id="ARBA00022801"/>
    </source>
</evidence>
<dbReference type="InterPro" id="IPR050072">
    <property type="entry name" value="Peptidase_M20A"/>
</dbReference>
<dbReference type="InterPro" id="IPR011650">
    <property type="entry name" value="Peptidase_M20_dimer"/>
</dbReference>
<dbReference type="GO" id="GO:0046872">
    <property type="term" value="F:metal ion binding"/>
    <property type="evidence" value="ECO:0007669"/>
    <property type="project" value="UniProtKB-KW"/>
</dbReference>
<comment type="caution">
    <text evidence="4">The sequence shown here is derived from an EMBL/GenBank/DDBJ whole genome shotgun (WGS) entry which is preliminary data.</text>
</comment>
<dbReference type="PANTHER" id="PTHR43808">
    <property type="entry name" value="ACETYLORNITHINE DEACETYLASE"/>
    <property type="match status" value="1"/>
</dbReference>
<dbReference type="CDD" id="cd03894">
    <property type="entry name" value="M20_ArgE"/>
    <property type="match status" value="1"/>
</dbReference>
<proteinExistence type="predicted"/>
<dbReference type="GO" id="GO:0008777">
    <property type="term" value="F:acetylornithine deacetylase activity"/>
    <property type="evidence" value="ECO:0007669"/>
    <property type="project" value="TreeGrafter"/>
</dbReference>
<dbReference type="InterPro" id="IPR036264">
    <property type="entry name" value="Bact_exopeptidase_dim_dom"/>
</dbReference>
<dbReference type="SUPFAM" id="SSF53187">
    <property type="entry name" value="Zn-dependent exopeptidases"/>
    <property type="match status" value="1"/>
</dbReference>
<gene>
    <name evidence="4" type="ORF">KSF_076690</name>
</gene>
<keyword evidence="2" id="KW-0378">Hydrolase</keyword>
<dbReference type="GO" id="GO:0006526">
    <property type="term" value="P:L-arginine biosynthetic process"/>
    <property type="evidence" value="ECO:0007669"/>
    <property type="project" value="TreeGrafter"/>
</dbReference>
<dbReference type="Pfam" id="PF07687">
    <property type="entry name" value="M20_dimer"/>
    <property type="match status" value="1"/>
</dbReference>